<comment type="caution">
    <text evidence="3">The sequence shown here is derived from an EMBL/GenBank/DDBJ whole genome shotgun (WGS) entry which is preliminary data.</text>
</comment>
<dbReference type="InterPro" id="IPR029472">
    <property type="entry name" value="Copia-like_N"/>
</dbReference>
<organism evidence="3 4">
    <name type="scientific">Punica granatum</name>
    <name type="common">Pomegranate</name>
    <dbReference type="NCBI Taxonomy" id="22663"/>
    <lineage>
        <taxon>Eukaryota</taxon>
        <taxon>Viridiplantae</taxon>
        <taxon>Streptophyta</taxon>
        <taxon>Embryophyta</taxon>
        <taxon>Tracheophyta</taxon>
        <taxon>Spermatophyta</taxon>
        <taxon>Magnoliopsida</taxon>
        <taxon>eudicotyledons</taxon>
        <taxon>Gunneridae</taxon>
        <taxon>Pentapetalae</taxon>
        <taxon>rosids</taxon>
        <taxon>malvids</taxon>
        <taxon>Myrtales</taxon>
        <taxon>Lythraceae</taxon>
        <taxon>Punica</taxon>
    </lineage>
</organism>
<dbReference type="Proteomes" id="UP000233551">
    <property type="component" value="Unassembled WGS sequence"/>
</dbReference>
<evidence type="ECO:0000313" key="3">
    <source>
        <dbReference type="EMBL" id="PKI55299.1"/>
    </source>
</evidence>
<feature type="compositionally biased region" description="Basic and acidic residues" evidence="1">
    <location>
        <begin position="1"/>
        <end position="13"/>
    </location>
</feature>
<feature type="domain" description="Retrotransposon Copia-like N-terminal" evidence="2">
    <location>
        <begin position="26"/>
        <end position="61"/>
    </location>
</feature>
<keyword evidence="4" id="KW-1185">Reference proteome</keyword>
<dbReference type="Pfam" id="PF14244">
    <property type="entry name" value="Retrotran_gag_3"/>
    <property type="match status" value="1"/>
</dbReference>
<dbReference type="AlphaFoldDB" id="A0A2I0JGC2"/>
<evidence type="ECO:0000259" key="2">
    <source>
        <dbReference type="Pfam" id="PF14244"/>
    </source>
</evidence>
<proteinExistence type="predicted"/>
<dbReference type="EMBL" id="PGOL01001713">
    <property type="protein sequence ID" value="PKI55299.1"/>
    <property type="molecule type" value="Genomic_DNA"/>
</dbReference>
<evidence type="ECO:0000313" key="4">
    <source>
        <dbReference type="Proteomes" id="UP000233551"/>
    </source>
</evidence>
<accession>A0A2I0JGC2</accession>
<gene>
    <name evidence="3" type="ORF">CRG98_024315</name>
</gene>
<sequence>MARNGEKAEDSEKGMQASATFRISTSDSTGVQITSCLLNGENYLTWSRAMKIALTAKESWDLWKEEFQSHL</sequence>
<name>A0A2I0JGC2_PUNGR</name>
<protein>
    <recommendedName>
        <fullName evidence="2">Retrotransposon Copia-like N-terminal domain-containing protein</fullName>
    </recommendedName>
</protein>
<reference evidence="3 4" key="1">
    <citation type="submission" date="2017-11" db="EMBL/GenBank/DDBJ databases">
        <title>De-novo sequencing of pomegranate (Punica granatum L.) genome.</title>
        <authorList>
            <person name="Akparov Z."/>
            <person name="Amiraslanov A."/>
            <person name="Hajiyeva S."/>
            <person name="Abbasov M."/>
            <person name="Kaur K."/>
            <person name="Hamwieh A."/>
            <person name="Solovyev V."/>
            <person name="Salamov A."/>
            <person name="Braich B."/>
            <person name="Kosarev P."/>
            <person name="Mahmoud A."/>
            <person name="Hajiyev E."/>
            <person name="Babayeva S."/>
            <person name="Izzatullayeva V."/>
            <person name="Mammadov A."/>
            <person name="Mammadov A."/>
            <person name="Sharifova S."/>
            <person name="Ojaghi J."/>
            <person name="Eynullazada K."/>
            <person name="Bayramov B."/>
            <person name="Abdulazimova A."/>
            <person name="Shahmuradov I."/>
        </authorList>
    </citation>
    <scope>NUCLEOTIDE SEQUENCE [LARGE SCALE GENOMIC DNA]</scope>
    <source>
        <strain evidence="4">cv. AG2017</strain>
        <tissue evidence="3">Leaf</tissue>
    </source>
</reference>
<evidence type="ECO:0000256" key="1">
    <source>
        <dbReference type="SAM" id="MobiDB-lite"/>
    </source>
</evidence>
<feature type="region of interest" description="Disordered" evidence="1">
    <location>
        <begin position="1"/>
        <end position="21"/>
    </location>
</feature>